<reference evidence="1" key="1">
    <citation type="journal article" date="2020" name="Cell">
        <title>Large-Scale Comparative Analyses of Tick Genomes Elucidate Their Genetic Diversity and Vector Capacities.</title>
        <authorList>
            <consortium name="Tick Genome and Microbiome Consortium (TIGMIC)"/>
            <person name="Jia N."/>
            <person name="Wang J."/>
            <person name="Shi W."/>
            <person name="Du L."/>
            <person name="Sun Y."/>
            <person name="Zhan W."/>
            <person name="Jiang J.F."/>
            <person name="Wang Q."/>
            <person name="Zhang B."/>
            <person name="Ji P."/>
            <person name="Bell-Sakyi L."/>
            <person name="Cui X.M."/>
            <person name="Yuan T.T."/>
            <person name="Jiang B.G."/>
            <person name="Yang W.F."/>
            <person name="Lam T.T."/>
            <person name="Chang Q.C."/>
            <person name="Ding S.J."/>
            <person name="Wang X.J."/>
            <person name="Zhu J.G."/>
            <person name="Ruan X.D."/>
            <person name="Zhao L."/>
            <person name="Wei J.T."/>
            <person name="Ye R.Z."/>
            <person name="Que T.C."/>
            <person name="Du C.H."/>
            <person name="Zhou Y.H."/>
            <person name="Cheng J.X."/>
            <person name="Dai P.F."/>
            <person name="Guo W.B."/>
            <person name="Han X.H."/>
            <person name="Huang E.J."/>
            <person name="Li L.F."/>
            <person name="Wei W."/>
            <person name="Gao Y.C."/>
            <person name="Liu J.Z."/>
            <person name="Shao H.Z."/>
            <person name="Wang X."/>
            <person name="Wang C.C."/>
            <person name="Yang T.C."/>
            <person name="Huo Q.B."/>
            <person name="Li W."/>
            <person name="Chen H.Y."/>
            <person name="Chen S.E."/>
            <person name="Zhou L.G."/>
            <person name="Ni X.B."/>
            <person name="Tian J.H."/>
            <person name="Sheng Y."/>
            <person name="Liu T."/>
            <person name="Pan Y.S."/>
            <person name="Xia L.Y."/>
            <person name="Li J."/>
            <person name="Zhao F."/>
            <person name="Cao W.C."/>
        </authorList>
    </citation>
    <scope>NUCLEOTIDE SEQUENCE</scope>
    <source>
        <strain evidence="1">Rmic-2018</strain>
    </source>
</reference>
<evidence type="ECO:0000313" key="1">
    <source>
        <dbReference type="EMBL" id="KAH7964191.1"/>
    </source>
</evidence>
<reference evidence="1" key="2">
    <citation type="submission" date="2021-09" db="EMBL/GenBank/DDBJ databases">
        <authorList>
            <person name="Jia N."/>
            <person name="Wang J."/>
            <person name="Shi W."/>
            <person name="Du L."/>
            <person name="Sun Y."/>
            <person name="Zhan W."/>
            <person name="Jiang J."/>
            <person name="Wang Q."/>
            <person name="Zhang B."/>
            <person name="Ji P."/>
            <person name="Sakyi L.B."/>
            <person name="Cui X."/>
            <person name="Yuan T."/>
            <person name="Jiang B."/>
            <person name="Yang W."/>
            <person name="Lam T.T.-Y."/>
            <person name="Chang Q."/>
            <person name="Ding S."/>
            <person name="Wang X."/>
            <person name="Zhu J."/>
            <person name="Ruan X."/>
            <person name="Zhao L."/>
            <person name="Wei J."/>
            <person name="Que T."/>
            <person name="Du C."/>
            <person name="Cheng J."/>
            <person name="Dai P."/>
            <person name="Han X."/>
            <person name="Huang E."/>
            <person name="Gao Y."/>
            <person name="Liu J."/>
            <person name="Shao H."/>
            <person name="Ye R."/>
            <person name="Li L."/>
            <person name="Wei W."/>
            <person name="Wang X."/>
            <person name="Wang C."/>
            <person name="Huo Q."/>
            <person name="Li W."/>
            <person name="Guo W."/>
            <person name="Chen H."/>
            <person name="Chen S."/>
            <person name="Zhou L."/>
            <person name="Zhou L."/>
            <person name="Ni X."/>
            <person name="Tian J."/>
            <person name="Zhou Y."/>
            <person name="Sheng Y."/>
            <person name="Liu T."/>
            <person name="Pan Y."/>
            <person name="Xia L."/>
            <person name="Li J."/>
            <person name="Zhao F."/>
            <person name="Cao W."/>
        </authorList>
    </citation>
    <scope>NUCLEOTIDE SEQUENCE</scope>
    <source>
        <strain evidence="1">Rmic-2018</strain>
        <tissue evidence="1">Larvae</tissue>
    </source>
</reference>
<name>A0A9J6CZK3_RHIMP</name>
<dbReference type="EMBL" id="JABSTU010004150">
    <property type="protein sequence ID" value="KAH7964191.1"/>
    <property type="molecule type" value="Genomic_DNA"/>
</dbReference>
<keyword evidence="2" id="KW-1185">Reference proteome</keyword>
<gene>
    <name evidence="1" type="ORF">HPB51_027570</name>
</gene>
<protein>
    <submittedName>
        <fullName evidence="1">Uncharacterized protein</fullName>
    </submittedName>
</protein>
<organism evidence="1 2">
    <name type="scientific">Rhipicephalus microplus</name>
    <name type="common">Cattle tick</name>
    <name type="synonym">Boophilus microplus</name>
    <dbReference type="NCBI Taxonomy" id="6941"/>
    <lineage>
        <taxon>Eukaryota</taxon>
        <taxon>Metazoa</taxon>
        <taxon>Ecdysozoa</taxon>
        <taxon>Arthropoda</taxon>
        <taxon>Chelicerata</taxon>
        <taxon>Arachnida</taxon>
        <taxon>Acari</taxon>
        <taxon>Parasitiformes</taxon>
        <taxon>Ixodida</taxon>
        <taxon>Ixodoidea</taxon>
        <taxon>Ixodidae</taxon>
        <taxon>Rhipicephalinae</taxon>
        <taxon>Rhipicephalus</taxon>
        <taxon>Boophilus</taxon>
    </lineage>
</organism>
<dbReference type="AlphaFoldDB" id="A0A9J6CZK3"/>
<accession>A0A9J6CZK3</accession>
<proteinExistence type="predicted"/>
<sequence>MSYATAIRLLGVTMLKGVDMSPQQFLLRDKICDKICDVGYIPACYFEEHVLMCRTNEKLAKLSASLTDAWKANIVPRRWLHSCWSRILAEAQCSRLLARLTGTSWRRFHNPSPEVVRRLVRPRCVDGWFGLRCGYCWYLESETRLVSGSVPWFFDHQTHLLIFPLSLSLVPPRVAPPYAPITHVIFLNSIRDWNALPLQSLQHIDYFDFSTS</sequence>
<comment type="caution">
    <text evidence="1">The sequence shown here is derived from an EMBL/GenBank/DDBJ whole genome shotgun (WGS) entry which is preliminary data.</text>
</comment>
<evidence type="ECO:0000313" key="2">
    <source>
        <dbReference type="Proteomes" id="UP000821866"/>
    </source>
</evidence>
<dbReference type="Proteomes" id="UP000821866">
    <property type="component" value="Unassembled WGS sequence"/>
</dbReference>